<sequence length="81" mass="8723">MITIPHHHTVLHHHPRRPCTTTRAAPMAPTTTRAAPMAPTTTRAVVVWGIAGGDGLYGGAFRARFELVRGLEGGVCGGRWR</sequence>
<gene>
    <name evidence="2" type="ORF">GCM10010411_15590</name>
</gene>
<organism evidence="2 3">
    <name type="scientific">Actinomadura fulvescens</name>
    <dbReference type="NCBI Taxonomy" id="46160"/>
    <lineage>
        <taxon>Bacteria</taxon>
        <taxon>Bacillati</taxon>
        <taxon>Actinomycetota</taxon>
        <taxon>Actinomycetes</taxon>
        <taxon>Streptosporangiales</taxon>
        <taxon>Thermomonosporaceae</taxon>
        <taxon>Actinomadura</taxon>
    </lineage>
</organism>
<protein>
    <submittedName>
        <fullName evidence="2">Uncharacterized protein</fullName>
    </submittedName>
</protein>
<dbReference type="Proteomes" id="UP001501509">
    <property type="component" value="Unassembled WGS sequence"/>
</dbReference>
<proteinExistence type="predicted"/>
<comment type="caution">
    <text evidence="2">The sequence shown here is derived from an EMBL/GenBank/DDBJ whole genome shotgun (WGS) entry which is preliminary data.</text>
</comment>
<feature type="region of interest" description="Disordered" evidence="1">
    <location>
        <begin position="1"/>
        <end position="36"/>
    </location>
</feature>
<name>A0ABN3PIN9_9ACTN</name>
<keyword evidence="3" id="KW-1185">Reference proteome</keyword>
<dbReference type="EMBL" id="BAAATD010000002">
    <property type="protein sequence ID" value="GAA2583744.1"/>
    <property type="molecule type" value="Genomic_DNA"/>
</dbReference>
<accession>A0ABN3PIN9</accession>
<reference evidence="2 3" key="1">
    <citation type="journal article" date="2019" name="Int. J. Syst. Evol. Microbiol.">
        <title>The Global Catalogue of Microorganisms (GCM) 10K type strain sequencing project: providing services to taxonomists for standard genome sequencing and annotation.</title>
        <authorList>
            <consortium name="The Broad Institute Genomics Platform"/>
            <consortium name="The Broad Institute Genome Sequencing Center for Infectious Disease"/>
            <person name="Wu L."/>
            <person name="Ma J."/>
        </authorList>
    </citation>
    <scope>NUCLEOTIDE SEQUENCE [LARGE SCALE GENOMIC DNA]</scope>
    <source>
        <strain evidence="2 3">JCM 6833</strain>
    </source>
</reference>
<evidence type="ECO:0000313" key="3">
    <source>
        <dbReference type="Proteomes" id="UP001501509"/>
    </source>
</evidence>
<evidence type="ECO:0000313" key="2">
    <source>
        <dbReference type="EMBL" id="GAA2583744.1"/>
    </source>
</evidence>
<feature type="compositionally biased region" description="Basic residues" evidence="1">
    <location>
        <begin position="1"/>
        <end position="17"/>
    </location>
</feature>
<evidence type="ECO:0000256" key="1">
    <source>
        <dbReference type="SAM" id="MobiDB-lite"/>
    </source>
</evidence>
<feature type="compositionally biased region" description="Low complexity" evidence="1">
    <location>
        <begin position="18"/>
        <end position="36"/>
    </location>
</feature>